<protein>
    <submittedName>
        <fullName evidence="5">Putative oligopeptide transporter ATPase</fullName>
    </submittedName>
</protein>
<sequence length="232" mass="26422">MIDIKQLSFSYNKKQPILKDINLTIHDFEKVGILGESGSGKSTLAHLILGLLQPVQGQLTCNSSNILPIFQHAYDSFNPDWTIYESLHEALKYYNNMKNDHDIEQSIYDYITKLNLDAQLLQQLPDLLSGGQLQRFNVMRTLLAQPEILICDEITSNLDVIAEQNVIDILKQQDVLNVVNLIIISHDLSVLQRTVERIIVLKDGVIVDDFTTAQLFNSDRHPYTKELIATFN</sequence>
<dbReference type="EMBL" id="AEUN01000526">
    <property type="protein sequence ID" value="EHJ06945.1"/>
    <property type="molecule type" value="Genomic_DNA"/>
</dbReference>
<dbReference type="GO" id="GO:0055085">
    <property type="term" value="P:transmembrane transport"/>
    <property type="evidence" value="ECO:0007669"/>
    <property type="project" value="UniProtKB-ARBA"/>
</dbReference>
<dbReference type="AlphaFoldDB" id="G5JLI0"/>
<keyword evidence="3" id="KW-0067">ATP-binding</keyword>
<evidence type="ECO:0000256" key="1">
    <source>
        <dbReference type="ARBA" id="ARBA00022448"/>
    </source>
</evidence>
<evidence type="ECO:0000256" key="3">
    <source>
        <dbReference type="ARBA" id="ARBA00022840"/>
    </source>
</evidence>
<dbReference type="RefSeq" id="WP_002465030.1">
    <property type="nucleotide sequence ID" value="NZ_AEUN01000526.1"/>
</dbReference>
<comment type="caution">
    <text evidence="5">The sequence shown here is derived from an EMBL/GenBank/DDBJ whole genome shotgun (WGS) entry which is preliminary data.</text>
</comment>
<dbReference type="OrthoDB" id="9802264at2"/>
<organism evidence="5 6">
    <name type="scientific">Staphylococcus simiae CCM 7213 = CCUG 51256</name>
    <dbReference type="NCBI Taxonomy" id="911238"/>
    <lineage>
        <taxon>Bacteria</taxon>
        <taxon>Bacillati</taxon>
        <taxon>Bacillota</taxon>
        <taxon>Bacilli</taxon>
        <taxon>Bacillales</taxon>
        <taxon>Staphylococcaceae</taxon>
        <taxon>Staphylococcus</taxon>
    </lineage>
</organism>
<accession>G5JLI0</accession>
<dbReference type="InterPro" id="IPR003593">
    <property type="entry name" value="AAA+_ATPase"/>
</dbReference>
<dbReference type="Proteomes" id="UP000005413">
    <property type="component" value="Unassembled WGS sequence"/>
</dbReference>
<keyword evidence="1" id="KW-0813">Transport</keyword>
<dbReference type="Pfam" id="PF00005">
    <property type="entry name" value="ABC_tran"/>
    <property type="match status" value="1"/>
</dbReference>
<dbReference type="SMART" id="SM00382">
    <property type="entry name" value="AAA"/>
    <property type="match status" value="1"/>
</dbReference>
<keyword evidence="6" id="KW-1185">Reference proteome</keyword>
<evidence type="ECO:0000256" key="2">
    <source>
        <dbReference type="ARBA" id="ARBA00022741"/>
    </source>
</evidence>
<evidence type="ECO:0000313" key="5">
    <source>
        <dbReference type="EMBL" id="EHJ06945.1"/>
    </source>
</evidence>
<dbReference type="Gene3D" id="3.40.50.300">
    <property type="entry name" value="P-loop containing nucleotide triphosphate hydrolases"/>
    <property type="match status" value="1"/>
</dbReference>
<dbReference type="GO" id="GO:0016887">
    <property type="term" value="F:ATP hydrolysis activity"/>
    <property type="evidence" value="ECO:0007669"/>
    <property type="project" value="InterPro"/>
</dbReference>
<dbReference type="InterPro" id="IPR003439">
    <property type="entry name" value="ABC_transporter-like_ATP-bd"/>
</dbReference>
<reference evidence="5 6" key="1">
    <citation type="journal article" date="2012" name="BMC Genomics">
        <title>Comparative genomic analysis of the genus Staphylococcus including Staphylococcus aureus and its newly described sister species Staphylococcus simiae.</title>
        <authorList>
            <person name="Suzuki H."/>
            <person name="Lefebure T."/>
            <person name="Pavinski Bitar P."/>
            <person name="Stanhope M.J."/>
        </authorList>
    </citation>
    <scope>NUCLEOTIDE SEQUENCE [LARGE SCALE GENOMIC DNA]</scope>
    <source>
        <strain evidence="5 6">CCM 7213</strain>
    </source>
</reference>
<dbReference type="PROSITE" id="PS50893">
    <property type="entry name" value="ABC_TRANSPORTER_2"/>
    <property type="match status" value="1"/>
</dbReference>
<dbReference type="PANTHER" id="PTHR43776">
    <property type="entry name" value="TRANSPORT ATP-BINDING PROTEIN"/>
    <property type="match status" value="1"/>
</dbReference>
<dbReference type="PATRIC" id="fig|911238.3.peg.2071"/>
<name>G5JLI0_9STAP</name>
<evidence type="ECO:0000313" key="6">
    <source>
        <dbReference type="Proteomes" id="UP000005413"/>
    </source>
</evidence>
<evidence type="ECO:0000259" key="4">
    <source>
        <dbReference type="PROSITE" id="PS50893"/>
    </source>
</evidence>
<dbReference type="GO" id="GO:0005524">
    <property type="term" value="F:ATP binding"/>
    <property type="evidence" value="ECO:0007669"/>
    <property type="project" value="UniProtKB-KW"/>
</dbReference>
<gene>
    <name evidence="5" type="ORF">SS7213T_11735</name>
</gene>
<keyword evidence="2" id="KW-0547">Nucleotide-binding</keyword>
<proteinExistence type="predicted"/>
<dbReference type="SUPFAM" id="SSF52540">
    <property type="entry name" value="P-loop containing nucleoside triphosphate hydrolases"/>
    <property type="match status" value="1"/>
</dbReference>
<dbReference type="InterPro" id="IPR027417">
    <property type="entry name" value="P-loop_NTPase"/>
</dbReference>
<dbReference type="InterPro" id="IPR050319">
    <property type="entry name" value="ABC_transp_ATP-bind"/>
</dbReference>
<feature type="domain" description="ABC transporter" evidence="4">
    <location>
        <begin position="2"/>
        <end position="228"/>
    </location>
</feature>